<evidence type="ECO:0000313" key="2">
    <source>
        <dbReference type="EMBL" id="KAJ7408911.1"/>
    </source>
</evidence>
<sequence length="439" mass="50684">MGGSVHRIGTYTEVGIAQKAFEIHVMPHMSLFTWLYLPSTYLRCFKTLKELHIHEYFMFAKINSANCFTNCKEEAEDSDTYELMLGSETQPTMVHKSFISHCVPSVGILETENVSRWQILNEIMHSFLLKAKQNPRDQYGIVSKCQQEAEVDEEKKEDVEDSREETEHEDRDEEGFYSFHNNPDNVYANIPGDLRAKRRDCFCCKRPPPPPPRNLPGILRQGELHNVSQERDFVMDRSKREHGDGLNMASCREDQETCKEDSEEEHPYSAVKLEESVYDFILGEEEEEEKRTHSRSFIMNRPPAPAPRPKDSLVREENIPFIVQAHRGHTDTVTYSTVKHNIPVEQKELIHLQEQVKRGTISVDEALDRFKQWQNERETAVHSTGLPFPEGRSRGIKESTLDSESQGSEFEAQWGPSQPSDPIRSQMLSRVSPGQYRVL</sequence>
<feature type="region of interest" description="Disordered" evidence="1">
    <location>
        <begin position="289"/>
        <end position="311"/>
    </location>
</feature>
<feature type="compositionally biased region" description="Basic and acidic residues" evidence="1">
    <location>
        <begin position="391"/>
        <end position="400"/>
    </location>
</feature>
<dbReference type="PANTHER" id="PTHR16267:SF13">
    <property type="entry name" value="B-CELL SCAFFOLD PROTEIN WITH ANKYRIN REPEATS"/>
    <property type="match status" value="1"/>
</dbReference>
<accession>A0ABQ9CY31</accession>
<keyword evidence="3" id="KW-1185">Reference proteome</keyword>
<organism evidence="2 3">
    <name type="scientific">Willisornis vidua</name>
    <name type="common">Xingu scale-backed antbird</name>
    <dbReference type="NCBI Taxonomy" id="1566151"/>
    <lineage>
        <taxon>Eukaryota</taxon>
        <taxon>Metazoa</taxon>
        <taxon>Chordata</taxon>
        <taxon>Craniata</taxon>
        <taxon>Vertebrata</taxon>
        <taxon>Euteleostomi</taxon>
        <taxon>Archelosauria</taxon>
        <taxon>Archosauria</taxon>
        <taxon>Dinosauria</taxon>
        <taxon>Saurischia</taxon>
        <taxon>Theropoda</taxon>
        <taxon>Coelurosauria</taxon>
        <taxon>Aves</taxon>
        <taxon>Neognathae</taxon>
        <taxon>Neoaves</taxon>
        <taxon>Telluraves</taxon>
        <taxon>Australaves</taxon>
        <taxon>Passeriformes</taxon>
        <taxon>Thamnophilidae</taxon>
        <taxon>Willisornis</taxon>
    </lineage>
</organism>
<dbReference type="InterPro" id="IPR052446">
    <property type="entry name" value="B-cell_PI3K-Signaling_Adptrs"/>
</dbReference>
<dbReference type="Proteomes" id="UP001145742">
    <property type="component" value="Unassembled WGS sequence"/>
</dbReference>
<protein>
    <submittedName>
        <fullName evidence="2">B-cell scaffold protein with ankyrin repeats</fullName>
    </submittedName>
</protein>
<comment type="caution">
    <text evidence="2">The sequence shown here is derived from an EMBL/GenBank/DDBJ whole genome shotgun (WGS) entry which is preliminary data.</text>
</comment>
<feature type="region of interest" description="Disordered" evidence="1">
    <location>
        <begin position="150"/>
        <end position="182"/>
    </location>
</feature>
<feature type="region of interest" description="Disordered" evidence="1">
    <location>
        <begin position="378"/>
        <end position="439"/>
    </location>
</feature>
<dbReference type="PANTHER" id="PTHR16267">
    <property type="entry name" value="BANK1/PIK3AP1 FAMILY MEMBER"/>
    <property type="match status" value="1"/>
</dbReference>
<reference evidence="2" key="1">
    <citation type="submission" date="2019-10" db="EMBL/GenBank/DDBJ databases">
        <authorList>
            <person name="Soares A.E.R."/>
            <person name="Aleixo A."/>
            <person name="Schneider P."/>
            <person name="Miyaki C.Y."/>
            <person name="Schneider M.P."/>
            <person name="Mello C."/>
            <person name="Vasconcelos A.T.R."/>
        </authorList>
    </citation>
    <scope>NUCLEOTIDE SEQUENCE</scope>
    <source>
        <tissue evidence="2">Muscle</tissue>
    </source>
</reference>
<gene>
    <name evidence="2" type="ORF">WISP_117680</name>
</gene>
<evidence type="ECO:0000256" key="1">
    <source>
        <dbReference type="SAM" id="MobiDB-lite"/>
    </source>
</evidence>
<name>A0ABQ9CY31_9PASS</name>
<evidence type="ECO:0000313" key="3">
    <source>
        <dbReference type="Proteomes" id="UP001145742"/>
    </source>
</evidence>
<proteinExistence type="predicted"/>
<dbReference type="EMBL" id="WHWB01034509">
    <property type="protein sequence ID" value="KAJ7408911.1"/>
    <property type="molecule type" value="Genomic_DNA"/>
</dbReference>